<dbReference type="Gene3D" id="3.40.50.300">
    <property type="entry name" value="P-loop containing nucleotide triphosphate hydrolases"/>
    <property type="match status" value="1"/>
</dbReference>
<dbReference type="PRINTS" id="PR00503">
    <property type="entry name" value="BROMODOMAIN"/>
</dbReference>
<feature type="compositionally biased region" description="Basic and acidic residues" evidence="9">
    <location>
        <begin position="181"/>
        <end position="215"/>
    </location>
</feature>
<dbReference type="SUPFAM" id="SSF47370">
    <property type="entry name" value="Bromodomain"/>
    <property type="match status" value="1"/>
</dbReference>
<keyword evidence="11" id="KW-1185">Reference proteome</keyword>
<feature type="region of interest" description="Disordered" evidence="9">
    <location>
        <begin position="170"/>
        <end position="215"/>
    </location>
</feature>
<evidence type="ECO:0000256" key="4">
    <source>
        <dbReference type="ARBA" id="ARBA00023015"/>
    </source>
</evidence>
<dbReference type="InterPro" id="IPR037382">
    <property type="entry name" value="Rsc/polybromo"/>
</dbReference>
<name>A0A914NZI1_9BILA</name>
<dbReference type="WBParaSite" id="PDA_v2.g10296.t1">
    <property type="protein sequence ID" value="PDA_v2.g10296.t1"/>
    <property type="gene ID" value="PDA_v2.g10296"/>
</dbReference>
<keyword evidence="5 8" id="KW-0103">Bromodomain</keyword>
<dbReference type="GO" id="GO:0042393">
    <property type="term" value="F:histone binding"/>
    <property type="evidence" value="ECO:0007669"/>
    <property type="project" value="InterPro"/>
</dbReference>
<dbReference type="SMART" id="SM00297">
    <property type="entry name" value="BROMO"/>
    <property type="match status" value="1"/>
</dbReference>
<feature type="domain" description="Bromo" evidence="10">
    <location>
        <begin position="236"/>
        <end position="306"/>
    </location>
</feature>
<evidence type="ECO:0000313" key="12">
    <source>
        <dbReference type="WBParaSite" id="PDA_v2.g10296.t1"/>
    </source>
</evidence>
<proteinExistence type="predicted"/>
<dbReference type="Proteomes" id="UP000887578">
    <property type="component" value="Unplaced"/>
</dbReference>
<dbReference type="InterPro" id="IPR001487">
    <property type="entry name" value="Bromodomain"/>
</dbReference>
<keyword evidence="7" id="KW-0539">Nucleus</keyword>
<evidence type="ECO:0000256" key="1">
    <source>
        <dbReference type="ARBA" id="ARBA00004123"/>
    </source>
</evidence>
<evidence type="ECO:0000256" key="6">
    <source>
        <dbReference type="ARBA" id="ARBA00023163"/>
    </source>
</evidence>
<dbReference type="AlphaFoldDB" id="A0A914NZI1"/>
<evidence type="ECO:0000256" key="2">
    <source>
        <dbReference type="ARBA" id="ARBA00022737"/>
    </source>
</evidence>
<dbReference type="PROSITE" id="PS50014">
    <property type="entry name" value="BROMODOMAIN_2"/>
    <property type="match status" value="1"/>
</dbReference>
<evidence type="ECO:0000256" key="9">
    <source>
        <dbReference type="SAM" id="MobiDB-lite"/>
    </source>
</evidence>
<evidence type="ECO:0000259" key="10">
    <source>
        <dbReference type="PROSITE" id="PS50014"/>
    </source>
</evidence>
<dbReference type="GO" id="GO:0006368">
    <property type="term" value="P:transcription elongation by RNA polymerase II"/>
    <property type="evidence" value="ECO:0007669"/>
    <property type="project" value="TreeGrafter"/>
</dbReference>
<evidence type="ECO:0000313" key="11">
    <source>
        <dbReference type="Proteomes" id="UP000887578"/>
    </source>
</evidence>
<sequence>MQAQDRAHRIGQKKEVRVLRLITVNSIEEKILAAARYKFNIDEKVIQAGKFDQRSTDAERRQILEEIISREDDNDDNEIPNDEMINRMIARGDEEFEIFQKMDQNRISGEKERNFDRLIQENEIPENLIERAKAFKEVEENSDKSLNDDRRARKNVDYSSDLMTDQEFLRKLDEDSEAEEDTKNTKSSELGRKKRKFETEKDEKRNEPLKKKPRNDTFQDYLSTLLETLIGYLDSNGRQVSTNFINLPSKRALPEYYHVISQPTDFNRIRKNLKNREYDTINSLESDIHLLCQNAQTFNREDSEIYQDSKILLGVWKTLKASAVNEEVSEFEPQPGPSGISKYDNAY</sequence>
<dbReference type="InterPro" id="IPR027417">
    <property type="entry name" value="P-loop_NTPase"/>
</dbReference>
<dbReference type="InterPro" id="IPR029295">
    <property type="entry name" value="SnAC"/>
</dbReference>
<keyword evidence="4" id="KW-0805">Transcription regulation</keyword>
<dbReference type="GO" id="GO:0006338">
    <property type="term" value="P:chromatin remodeling"/>
    <property type="evidence" value="ECO:0007669"/>
    <property type="project" value="InterPro"/>
</dbReference>
<dbReference type="SUPFAM" id="SSF52540">
    <property type="entry name" value="P-loop containing nucleoside triphosphate hydrolases"/>
    <property type="match status" value="1"/>
</dbReference>
<dbReference type="PANTHER" id="PTHR16062:SF19">
    <property type="entry name" value="PROTEIN POLYBROMO-1"/>
    <property type="match status" value="1"/>
</dbReference>
<organism evidence="11 12">
    <name type="scientific">Panagrolaimus davidi</name>
    <dbReference type="NCBI Taxonomy" id="227884"/>
    <lineage>
        <taxon>Eukaryota</taxon>
        <taxon>Metazoa</taxon>
        <taxon>Ecdysozoa</taxon>
        <taxon>Nematoda</taxon>
        <taxon>Chromadorea</taxon>
        <taxon>Rhabditida</taxon>
        <taxon>Tylenchina</taxon>
        <taxon>Panagrolaimomorpha</taxon>
        <taxon>Panagrolaimoidea</taxon>
        <taxon>Panagrolaimidae</taxon>
        <taxon>Panagrolaimus</taxon>
    </lineage>
</organism>
<feature type="region of interest" description="Disordered" evidence="9">
    <location>
        <begin position="327"/>
        <end position="347"/>
    </location>
</feature>
<evidence type="ECO:0000256" key="5">
    <source>
        <dbReference type="ARBA" id="ARBA00023117"/>
    </source>
</evidence>
<keyword evidence="2" id="KW-0677">Repeat</keyword>
<reference evidence="12" key="1">
    <citation type="submission" date="2022-11" db="UniProtKB">
        <authorList>
            <consortium name="WormBaseParasite"/>
        </authorList>
    </citation>
    <scope>IDENTIFICATION</scope>
</reference>
<dbReference type="Gene3D" id="1.20.920.10">
    <property type="entry name" value="Bromodomain-like"/>
    <property type="match status" value="1"/>
</dbReference>
<dbReference type="Pfam" id="PF00439">
    <property type="entry name" value="Bromodomain"/>
    <property type="match status" value="1"/>
</dbReference>
<keyword evidence="6" id="KW-0804">Transcription</keyword>
<evidence type="ECO:0000256" key="7">
    <source>
        <dbReference type="ARBA" id="ARBA00023242"/>
    </source>
</evidence>
<evidence type="ECO:0000256" key="8">
    <source>
        <dbReference type="PROSITE-ProRule" id="PRU00035"/>
    </source>
</evidence>
<dbReference type="PANTHER" id="PTHR16062">
    <property type="entry name" value="SWI/SNF-RELATED"/>
    <property type="match status" value="1"/>
</dbReference>
<dbReference type="Pfam" id="PF14619">
    <property type="entry name" value="SnAC"/>
    <property type="match status" value="1"/>
</dbReference>
<keyword evidence="3" id="KW-0156">Chromatin regulator</keyword>
<dbReference type="SMART" id="SM01314">
    <property type="entry name" value="SnAC"/>
    <property type="match status" value="1"/>
</dbReference>
<protein>
    <submittedName>
        <fullName evidence="12">Bromo domain-containing protein</fullName>
    </submittedName>
</protein>
<accession>A0A914NZI1</accession>
<dbReference type="InterPro" id="IPR036427">
    <property type="entry name" value="Bromodomain-like_sf"/>
</dbReference>
<dbReference type="GO" id="GO:0016586">
    <property type="term" value="C:RSC-type complex"/>
    <property type="evidence" value="ECO:0007669"/>
    <property type="project" value="InterPro"/>
</dbReference>
<comment type="subcellular location">
    <subcellularLocation>
        <location evidence="1">Nucleus</location>
    </subcellularLocation>
</comment>
<evidence type="ECO:0000256" key="3">
    <source>
        <dbReference type="ARBA" id="ARBA00022853"/>
    </source>
</evidence>
<dbReference type="GO" id="GO:0003682">
    <property type="term" value="F:chromatin binding"/>
    <property type="evidence" value="ECO:0007669"/>
    <property type="project" value="TreeGrafter"/>
</dbReference>